<feature type="compositionally biased region" description="Polar residues" evidence="1">
    <location>
        <begin position="453"/>
        <end position="470"/>
    </location>
</feature>
<dbReference type="CDD" id="cd00136">
    <property type="entry name" value="PDZ_canonical"/>
    <property type="match status" value="1"/>
</dbReference>
<feature type="domain" description="PDZ" evidence="2">
    <location>
        <begin position="1022"/>
        <end position="1105"/>
    </location>
</feature>
<feature type="compositionally biased region" description="Basic and acidic residues" evidence="1">
    <location>
        <begin position="428"/>
        <end position="452"/>
    </location>
</feature>
<feature type="region of interest" description="Disordered" evidence="1">
    <location>
        <begin position="427"/>
        <end position="470"/>
    </location>
</feature>
<feature type="compositionally biased region" description="Polar residues" evidence="1">
    <location>
        <begin position="662"/>
        <end position="676"/>
    </location>
</feature>
<feature type="domain" description="PDZ" evidence="2">
    <location>
        <begin position="1225"/>
        <end position="1299"/>
    </location>
</feature>
<name>A0A310S5C4_9HYME</name>
<dbReference type="PANTHER" id="PTHR11324:SF16">
    <property type="entry name" value="PDZ DOMAIN-CONTAINING PROTEIN 2"/>
    <property type="match status" value="1"/>
</dbReference>
<dbReference type="InterPro" id="IPR036034">
    <property type="entry name" value="PDZ_sf"/>
</dbReference>
<dbReference type="PROSITE" id="PS50106">
    <property type="entry name" value="PDZ"/>
    <property type="match status" value="2"/>
</dbReference>
<dbReference type="EMBL" id="KQ770462">
    <property type="protein sequence ID" value="OAD52637.1"/>
    <property type="molecule type" value="Genomic_DNA"/>
</dbReference>
<dbReference type="Pfam" id="PF00595">
    <property type="entry name" value="PDZ"/>
    <property type="match status" value="2"/>
</dbReference>
<proteinExistence type="predicted"/>
<dbReference type="SMART" id="SM00228">
    <property type="entry name" value="PDZ"/>
    <property type="match status" value="2"/>
</dbReference>
<sequence>MTGEMIGRRGNKVWKQTLEKWKTKNCKDIVKLEKFRRKFQAQEDPSLRFKKSGTRGDIEKLIIPLLKKYGCIDNLEESFIDTSNPRVIIISTQGVGLALGATYAPPKRVIIAAGSLCISQTRLGCPRGIKRAPASAVLTQVILHWRKRGEGRNGGFTRQPELTWVDLSIDDVTLDETATPVCIYLRPRCLNPSSGSLSSISLANLLFLDLVDGRVRGEKSWQAVVQYKDIPTSPDLFQWPVIASSLPRFCPFRTPLLAMKFIPALHVLSYGNGVNPMGDVHLGRAPAFSLGLVSLRLWNSAFEKRRHSVFTSTRLINFADSSLITGSDRYWPKMGTEIIGHCSQPIVLVIEEESVELISCEDMNTLCLLFSNAQYLGSVSHRLSSDFLLKAIAMRLFKRQTSDTSPQLVSATPLSQDGTAPLTVVEENFDRGSKKSHNENDGSGRTTIKESASEPQKPSSSQSCVSNRKGISTWGRKVGRRWDQLKRSDSSELLSVSGRRRRWSPNRKGGATEEKENGASGSPELPKPKRISRVESLRNLFRSSERSSSFLTSEVSARNVTIQEEDVTCISHYPMEKALSEGAIKNVSFCGSSDDSQVDRGTLLHEKKKQLSRSIQDLQEQQRVLDYILKNQDILKTQEGTAFARETLDKARRSTSPKRRASQSTSDGNKSSVSTQTRDFFSNHLSNIKKNLFNVRTSGNECDRADNQRPCPTTGLEDLMSNLRLGCDESGYDSDSTRAGADSPDSGKSVPPMLKPRSFSITSDDYHGIDLSLPVSTPIKKDVTTETEENESGSSRLDDTVIVNKSLLNVSVMTETTAIGSDGEDTDSCDEDTFEGFTDYQLSCATEQAKSTMNTLKKCESGSSKASSTSSSRNFDDQRTSSTFGTNELSRIPEKRSFTKSDQTVPLSQAVKVQNLQKGTTKSQIPLKSRKHTNSSALSLLDNAASPCNDSPPASKIYAAIINSPLQYYSPKRSRSNMEPEGFEVVNSRNKVKKSDPTSKIDHPSSITATPAKTLVRRELKTMKLSIDKPGSLGISVERREAVRPFYVISKMDVHGEAAKSKQFRIGDEIVRVCGRRLRGMSITEARNALKNCSGTVELQIAREPTFTFGEELGDTWGDILVRTRSDSEVWTLKQEKADVPASVDGVIREESSSQCKIVGALMKDGKNLSASSMERMECENDATLKKESGQKMTGMRKFHVVRKRATNPVSCPRRATSLSMDLLTITLEKGTSKKLGFSIVGGSDSNKGSMGIFVKDIMAGGQAAEEGTLKVGDEILAINGISMDGLTHAKALQSFKAAKAGKMVLHVGRRDPTHKRLGYRR</sequence>
<dbReference type="PANTHER" id="PTHR11324">
    <property type="entry name" value="IL16-RELATED"/>
    <property type="match status" value="1"/>
</dbReference>
<evidence type="ECO:0000313" key="4">
    <source>
        <dbReference type="Proteomes" id="UP000250275"/>
    </source>
</evidence>
<dbReference type="Proteomes" id="UP000250275">
    <property type="component" value="Unassembled WGS sequence"/>
</dbReference>
<organism evidence="3 4">
    <name type="scientific">Eufriesea mexicana</name>
    <dbReference type="NCBI Taxonomy" id="516756"/>
    <lineage>
        <taxon>Eukaryota</taxon>
        <taxon>Metazoa</taxon>
        <taxon>Ecdysozoa</taxon>
        <taxon>Arthropoda</taxon>
        <taxon>Hexapoda</taxon>
        <taxon>Insecta</taxon>
        <taxon>Pterygota</taxon>
        <taxon>Neoptera</taxon>
        <taxon>Endopterygota</taxon>
        <taxon>Hymenoptera</taxon>
        <taxon>Apocrita</taxon>
        <taxon>Aculeata</taxon>
        <taxon>Apoidea</taxon>
        <taxon>Anthophila</taxon>
        <taxon>Apidae</taxon>
        <taxon>Eufriesea</taxon>
    </lineage>
</organism>
<accession>A0A310S5C4</accession>
<feature type="region of interest" description="Disordered" evidence="1">
    <location>
        <begin position="854"/>
        <end position="931"/>
    </location>
</feature>
<feature type="region of interest" description="Disordered" evidence="1">
    <location>
        <begin position="489"/>
        <end position="531"/>
    </location>
</feature>
<gene>
    <name evidence="3" type="ORF">WN48_00599</name>
</gene>
<keyword evidence="4" id="KW-1185">Reference proteome</keyword>
<dbReference type="Gene3D" id="2.30.42.10">
    <property type="match status" value="2"/>
</dbReference>
<dbReference type="SUPFAM" id="SSF50156">
    <property type="entry name" value="PDZ domain-like"/>
    <property type="match status" value="2"/>
</dbReference>
<dbReference type="OrthoDB" id="6022711at2759"/>
<feature type="compositionally biased region" description="Polar residues" evidence="1">
    <location>
        <begin position="880"/>
        <end position="889"/>
    </location>
</feature>
<dbReference type="InterPro" id="IPR001478">
    <property type="entry name" value="PDZ"/>
</dbReference>
<feature type="compositionally biased region" description="Low complexity" evidence="1">
    <location>
        <begin position="861"/>
        <end position="872"/>
    </location>
</feature>
<reference evidence="3 4" key="1">
    <citation type="submission" date="2015-07" db="EMBL/GenBank/DDBJ databases">
        <title>The genome of Eufriesea mexicana.</title>
        <authorList>
            <person name="Pan H."/>
            <person name="Kapheim K."/>
        </authorList>
    </citation>
    <scope>NUCLEOTIDE SEQUENCE [LARGE SCALE GENOMIC DNA]</scope>
    <source>
        <strain evidence="3">0111107269</strain>
        <tissue evidence="3">Whole body</tissue>
    </source>
</reference>
<feature type="region of interest" description="Disordered" evidence="1">
    <location>
        <begin position="645"/>
        <end position="676"/>
    </location>
</feature>
<protein>
    <submittedName>
        <fullName evidence="3">PDZ domain-containing protein 2</fullName>
    </submittedName>
</protein>
<evidence type="ECO:0000259" key="2">
    <source>
        <dbReference type="PROSITE" id="PS50106"/>
    </source>
</evidence>
<evidence type="ECO:0000256" key="1">
    <source>
        <dbReference type="SAM" id="MobiDB-lite"/>
    </source>
</evidence>
<evidence type="ECO:0000313" key="3">
    <source>
        <dbReference type="EMBL" id="OAD52637.1"/>
    </source>
</evidence>
<feature type="compositionally biased region" description="Polar residues" evidence="1">
    <location>
        <begin position="900"/>
        <end position="926"/>
    </location>
</feature>
<feature type="region of interest" description="Disordered" evidence="1">
    <location>
        <begin position="727"/>
        <end position="754"/>
    </location>
</feature>